<dbReference type="EMBL" id="GL766270">
    <property type="protein sequence ID" value="EFZ15385.1"/>
    <property type="molecule type" value="Genomic_DNA"/>
</dbReference>
<dbReference type="GO" id="GO:0008270">
    <property type="term" value="F:zinc ion binding"/>
    <property type="evidence" value="ECO:0007669"/>
    <property type="project" value="UniProtKB-KW"/>
</dbReference>
<dbReference type="SUPFAM" id="SSF53098">
    <property type="entry name" value="Ribonuclease H-like"/>
    <property type="match status" value="1"/>
</dbReference>
<evidence type="ECO:0000256" key="3">
    <source>
        <dbReference type="ARBA" id="ARBA00022771"/>
    </source>
</evidence>
<gene>
    <name evidence="6" type="ORF">SINV_07096</name>
</gene>
<dbReference type="AlphaFoldDB" id="E9IVL8"/>
<evidence type="ECO:0000256" key="1">
    <source>
        <dbReference type="ARBA" id="ARBA00004123"/>
    </source>
</evidence>
<protein>
    <recommendedName>
        <fullName evidence="7">HAT C-terminal dimerisation domain-containing protein</fullName>
    </recommendedName>
</protein>
<proteinExistence type="predicted"/>
<keyword evidence="2" id="KW-0479">Metal-binding</keyword>
<dbReference type="PANTHER" id="PTHR46481">
    <property type="entry name" value="ZINC FINGER BED DOMAIN-CONTAINING PROTEIN 4"/>
    <property type="match status" value="1"/>
</dbReference>
<evidence type="ECO:0000256" key="2">
    <source>
        <dbReference type="ARBA" id="ARBA00022723"/>
    </source>
</evidence>
<feature type="non-terminal residue" evidence="6">
    <location>
        <position position="1"/>
    </location>
</feature>
<organism>
    <name type="scientific">Solenopsis invicta</name>
    <name type="common">Red imported fire ant</name>
    <name type="synonym">Solenopsis wagneri</name>
    <dbReference type="NCBI Taxonomy" id="13686"/>
    <lineage>
        <taxon>Eukaryota</taxon>
        <taxon>Metazoa</taxon>
        <taxon>Ecdysozoa</taxon>
        <taxon>Arthropoda</taxon>
        <taxon>Hexapoda</taxon>
        <taxon>Insecta</taxon>
        <taxon>Pterygota</taxon>
        <taxon>Neoptera</taxon>
        <taxon>Endopterygota</taxon>
        <taxon>Hymenoptera</taxon>
        <taxon>Apocrita</taxon>
        <taxon>Aculeata</taxon>
        <taxon>Formicoidea</taxon>
        <taxon>Formicidae</taxon>
        <taxon>Myrmicinae</taxon>
        <taxon>Solenopsis</taxon>
    </lineage>
</organism>
<name>E9IVL8_SOLIN</name>
<dbReference type="HOGENOM" id="CLU_1662206_0_0_1"/>
<dbReference type="GO" id="GO:0005634">
    <property type="term" value="C:nucleus"/>
    <property type="evidence" value="ECO:0007669"/>
    <property type="project" value="UniProtKB-SubCell"/>
</dbReference>
<dbReference type="InterPro" id="IPR012337">
    <property type="entry name" value="RNaseH-like_sf"/>
</dbReference>
<evidence type="ECO:0000313" key="6">
    <source>
        <dbReference type="EMBL" id="EFZ15385.1"/>
    </source>
</evidence>
<sequence>EDGIMGTRCVAHTLQLAVWDAFRSPQIVTLIEKIRTVCRAFRSPIASEYLRFLNLTKPSLDNETRWHLTEDMILSLLCFKDVCHKAMKHCKKKIHLSNAEWEAATKISDALLAAKITTKQLQSEQLTVGDFLATWLRCKLDTASKTSNLTQDIAAAMEKREKRLLDSDAIVAAIYMDPR</sequence>
<dbReference type="PANTHER" id="PTHR46481:SF10">
    <property type="entry name" value="ZINC FINGER BED DOMAIN-CONTAINING PROTEIN 39"/>
    <property type="match status" value="1"/>
</dbReference>
<dbReference type="InterPro" id="IPR052035">
    <property type="entry name" value="ZnF_BED_domain_contain"/>
</dbReference>
<evidence type="ECO:0008006" key="7">
    <source>
        <dbReference type="Google" id="ProtNLM"/>
    </source>
</evidence>
<feature type="non-terminal residue" evidence="6">
    <location>
        <position position="179"/>
    </location>
</feature>
<evidence type="ECO:0000256" key="5">
    <source>
        <dbReference type="ARBA" id="ARBA00023242"/>
    </source>
</evidence>
<keyword evidence="4" id="KW-0862">Zinc</keyword>
<dbReference type="OMA" id="NETRWHL"/>
<reference evidence="6" key="1">
    <citation type="journal article" date="2011" name="Proc. Natl. Acad. Sci. U.S.A.">
        <title>The genome of the fire ant Solenopsis invicta.</title>
        <authorList>
            <person name="Wurm Y."/>
            <person name="Wang J."/>
            <person name="Riba-Grognuz O."/>
            <person name="Corona M."/>
            <person name="Nygaard S."/>
            <person name="Hunt B.G."/>
            <person name="Ingram K.K."/>
            <person name="Falquet L."/>
            <person name="Nipitwattanaphon M."/>
            <person name="Gotzek D."/>
            <person name="Dijkstra M.B."/>
            <person name="Oettler J."/>
            <person name="Comtesse F."/>
            <person name="Shih C.J."/>
            <person name="Wu W.J."/>
            <person name="Yang C.C."/>
            <person name="Thomas J."/>
            <person name="Beaudoing E."/>
            <person name="Pradervand S."/>
            <person name="Flegel V."/>
            <person name="Cook E.D."/>
            <person name="Fabbretti R."/>
            <person name="Stockinger H."/>
            <person name="Long L."/>
            <person name="Farmerie W.G."/>
            <person name="Oakey J."/>
            <person name="Boomsma J.J."/>
            <person name="Pamilo P."/>
            <person name="Yi S.V."/>
            <person name="Heinze J."/>
            <person name="Goodisman M.A."/>
            <person name="Farinelli L."/>
            <person name="Harshman K."/>
            <person name="Hulo N."/>
            <person name="Cerutti L."/>
            <person name="Xenarios I."/>
            <person name="Shoemaker D."/>
            <person name="Keller L."/>
        </authorList>
    </citation>
    <scope>NUCLEOTIDE SEQUENCE [LARGE SCALE GENOMIC DNA]</scope>
</reference>
<keyword evidence="3" id="KW-0863">Zinc-finger</keyword>
<comment type="subcellular location">
    <subcellularLocation>
        <location evidence="1">Nucleus</location>
    </subcellularLocation>
</comment>
<accession>E9IVL8</accession>
<keyword evidence="5" id="KW-0539">Nucleus</keyword>
<evidence type="ECO:0000256" key="4">
    <source>
        <dbReference type="ARBA" id="ARBA00022833"/>
    </source>
</evidence>